<evidence type="ECO:0000256" key="4">
    <source>
        <dbReference type="ARBA" id="ARBA00022692"/>
    </source>
</evidence>
<dbReference type="GO" id="GO:0016887">
    <property type="term" value="F:ATP hydrolysis activity"/>
    <property type="evidence" value="ECO:0007669"/>
    <property type="project" value="InterPro"/>
</dbReference>
<evidence type="ECO:0000313" key="11">
    <source>
        <dbReference type="EMBL" id="MBN9643260.1"/>
    </source>
</evidence>
<dbReference type="EMBL" id="JAFLEQ010000003">
    <property type="protein sequence ID" value="MBN9643260.1"/>
    <property type="molecule type" value="Genomic_DNA"/>
</dbReference>
<dbReference type="PROSITE" id="PS00211">
    <property type="entry name" value="ABC_TRANSPORTER_1"/>
    <property type="match status" value="2"/>
</dbReference>
<dbReference type="SUPFAM" id="SSF52540">
    <property type="entry name" value="P-loop containing nucleoside triphosphate hydrolases"/>
    <property type="match status" value="2"/>
</dbReference>
<evidence type="ECO:0000256" key="2">
    <source>
        <dbReference type="ARBA" id="ARBA00005417"/>
    </source>
</evidence>
<accession>A0A939DYP4</accession>
<feature type="domain" description="ABC transporter" evidence="10">
    <location>
        <begin position="310"/>
        <end position="534"/>
    </location>
</feature>
<dbReference type="GO" id="GO:0043190">
    <property type="term" value="C:ATP-binding cassette (ABC) transporter complex"/>
    <property type="evidence" value="ECO:0007669"/>
    <property type="project" value="TreeGrafter"/>
</dbReference>
<sequence>MAAHSTVPLLEAEDVSVQYSGSQAWVLEGVSLTQLSGQVTAIVGPSGCGKSSLIHTLCGLIPHSLPAAYAGHVLLHGTEIADAPAADIATTVAYVGQNPDSTVVMPQVGREVCFALQNLCLPPREVVSRARWALEQVGLDHHWDDHPWKLSGGQRQRLALACALAVKPDLLILDEPTSMIDATGTASFYRLIEPLKHQGMAVVVIDHDLDPLLDWVDRVIALDSDGAVIAEGSVREVYLGHRGTLVRSGVWIPRAVRGLGDHPAPDAAVTCRQAGISLPDLSDWCGADEVVCHRKKPDGTWQREQAPAPAHRNNGQLVLDSFAVSGRCPAVTASFSPGEVIAVIGPNGAGKTTLLAGLAGLVPKKKTSGTATLSGIDVTDRAHRAGYVYQNPEHQYVTVTVEKEIAFGGTPDTRTSEIVEHFHLEAVKDHHPLTLSGGQSRRLSVATMAAHPSTLVCLDEPTYGQDWANTVELESFIRQLAGEGKIIVLATHDLELAARLADRIIALPGVEHPAAAPDTTRVDGSVAADSDVGDDVRLEDPPRGFMQKLHPLALAIAILPLLVLVVGPKDYRTNLAIVIVCAAAIAVSRASARKITGSIALLGLVVLVLSTLGQYNSEAVPFLIPDDGRSTSFGVMAAALVGLFIASGIAVNPYGLIREVTRIFHLPYRIGMAGIAALVFTTRLGQEFTTLQQARRLRGVGEKAGVFAPAVRWISSAVPLVISAIRHAERVSLSMDARAFGAYPTRTELVREHWRATDTVVVAVIWLAAAAAWMAVV</sequence>
<dbReference type="GO" id="GO:0005524">
    <property type="term" value="F:ATP binding"/>
    <property type="evidence" value="ECO:0007669"/>
    <property type="project" value="UniProtKB-KW"/>
</dbReference>
<evidence type="ECO:0000256" key="6">
    <source>
        <dbReference type="ARBA" id="ARBA00022840"/>
    </source>
</evidence>
<dbReference type="RefSeq" id="WP_207117737.1">
    <property type="nucleotide sequence ID" value="NZ_JAFLEQ010000003.1"/>
</dbReference>
<feature type="transmembrane region" description="Helical" evidence="9">
    <location>
        <begin position="599"/>
        <end position="615"/>
    </location>
</feature>
<evidence type="ECO:0000256" key="1">
    <source>
        <dbReference type="ARBA" id="ARBA00004141"/>
    </source>
</evidence>
<dbReference type="InterPro" id="IPR017871">
    <property type="entry name" value="ABC_transporter-like_CS"/>
</dbReference>
<dbReference type="Proteomes" id="UP000664332">
    <property type="component" value="Unassembled WGS sequence"/>
</dbReference>
<keyword evidence="3" id="KW-0813">Transport</keyword>
<keyword evidence="5" id="KW-0547">Nucleotide-binding</keyword>
<dbReference type="PROSITE" id="PS50893">
    <property type="entry name" value="ABC_TRANSPORTER_2"/>
    <property type="match status" value="2"/>
</dbReference>
<evidence type="ECO:0000259" key="10">
    <source>
        <dbReference type="PROSITE" id="PS50893"/>
    </source>
</evidence>
<dbReference type="SMART" id="SM00382">
    <property type="entry name" value="AAA"/>
    <property type="match status" value="2"/>
</dbReference>
<evidence type="ECO:0000256" key="7">
    <source>
        <dbReference type="ARBA" id="ARBA00022989"/>
    </source>
</evidence>
<evidence type="ECO:0000256" key="8">
    <source>
        <dbReference type="ARBA" id="ARBA00023136"/>
    </source>
</evidence>
<keyword evidence="8 9" id="KW-0472">Membrane</keyword>
<feature type="transmembrane region" description="Helical" evidence="9">
    <location>
        <begin position="635"/>
        <end position="654"/>
    </location>
</feature>
<comment type="caution">
    <text evidence="11">The sequence shown here is derived from an EMBL/GenBank/DDBJ whole genome shotgun (WGS) entry which is preliminary data.</text>
</comment>
<dbReference type="InterPro" id="IPR050095">
    <property type="entry name" value="ECF_ABC_transporter_ATP-bd"/>
</dbReference>
<dbReference type="AlphaFoldDB" id="A0A939DYP4"/>
<evidence type="ECO:0000256" key="3">
    <source>
        <dbReference type="ARBA" id="ARBA00022448"/>
    </source>
</evidence>
<dbReference type="CDD" id="cd03225">
    <property type="entry name" value="ABC_cobalt_CbiO_domain1"/>
    <property type="match status" value="2"/>
</dbReference>
<evidence type="ECO:0000256" key="9">
    <source>
        <dbReference type="SAM" id="Phobius"/>
    </source>
</evidence>
<keyword evidence="4 9" id="KW-0812">Transmembrane</keyword>
<feature type="transmembrane region" description="Helical" evidence="9">
    <location>
        <begin position="549"/>
        <end position="567"/>
    </location>
</feature>
<reference evidence="11" key="1">
    <citation type="submission" date="2021-03" db="EMBL/GenBank/DDBJ databases">
        <authorList>
            <person name="Sun Q."/>
        </authorList>
    </citation>
    <scope>NUCLEOTIDE SEQUENCE</scope>
    <source>
        <strain evidence="11">CCM 8862</strain>
    </source>
</reference>
<dbReference type="CDD" id="cd16914">
    <property type="entry name" value="EcfT"/>
    <property type="match status" value="1"/>
</dbReference>
<dbReference type="Pfam" id="PF00005">
    <property type="entry name" value="ABC_tran"/>
    <property type="match status" value="2"/>
</dbReference>
<dbReference type="InterPro" id="IPR015856">
    <property type="entry name" value="ABC_transpr_CbiO/EcfA_su"/>
</dbReference>
<keyword evidence="7 9" id="KW-1133">Transmembrane helix</keyword>
<keyword evidence="6 11" id="KW-0067">ATP-binding</keyword>
<dbReference type="InterPro" id="IPR003339">
    <property type="entry name" value="ABC/ECF_trnsptr_transmembrane"/>
</dbReference>
<keyword evidence="12" id="KW-1185">Reference proteome</keyword>
<comment type="subcellular location">
    <subcellularLocation>
        <location evidence="1">Membrane</location>
        <topology evidence="1">Multi-pass membrane protein</topology>
    </subcellularLocation>
</comment>
<name>A0A939DYP4_9CORY</name>
<proteinExistence type="inferred from homology"/>
<comment type="similarity">
    <text evidence="2">Belongs to the ABC transporter superfamily.</text>
</comment>
<dbReference type="InterPro" id="IPR003439">
    <property type="entry name" value="ABC_transporter-like_ATP-bd"/>
</dbReference>
<feature type="domain" description="ABC transporter" evidence="10">
    <location>
        <begin position="10"/>
        <end position="250"/>
    </location>
</feature>
<dbReference type="InterPro" id="IPR003593">
    <property type="entry name" value="AAA+_ATPase"/>
</dbReference>
<gene>
    <name evidence="11" type="ORF">JZY06_01235</name>
</gene>
<dbReference type="InterPro" id="IPR027417">
    <property type="entry name" value="P-loop_NTPase"/>
</dbReference>
<protein>
    <submittedName>
        <fullName evidence="11">ATP-binding cassette domain-containing protein</fullName>
    </submittedName>
</protein>
<dbReference type="PANTHER" id="PTHR43553">
    <property type="entry name" value="HEAVY METAL TRANSPORTER"/>
    <property type="match status" value="1"/>
</dbReference>
<dbReference type="GO" id="GO:0042626">
    <property type="term" value="F:ATPase-coupled transmembrane transporter activity"/>
    <property type="evidence" value="ECO:0007669"/>
    <property type="project" value="TreeGrafter"/>
</dbReference>
<dbReference type="Pfam" id="PF02361">
    <property type="entry name" value="CbiQ"/>
    <property type="match status" value="1"/>
</dbReference>
<evidence type="ECO:0000256" key="5">
    <source>
        <dbReference type="ARBA" id="ARBA00022741"/>
    </source>
</evidence>
<dbReference type="Gene3D" id="3.40.50.300">
    <property type="entry name" value="P-loop containing nucleotide triphosphate hydrolases"/>
    <property type="match status" value="2"/>
</dbReference>
<feature type="transmembrane region" description="Helical" evidence="9">
    <location>
        <begin position="756"/>
        <end position="776"/>
    </location>
</feature>
<organism evidence="11 12">
    <name type="scientific">Corynebacterium mendelii</name>
    <dbReference type="NCBI Taxonomy" id="2765362"/>
    <lineage>
        <taxon>Bacteria</taxon>
        <taxon>Bacillati</taxon>
        <taxon>Actinomycetota</taxon>
        <taxon>Actinomycetes</taxon>
        <taxon>Mycobacteriales</taxon>
        <taxon>Corynebacteriaceae</taxon>
        <taxon>Corynebacterium</taxon>
    </lineage>
</organism>
<evidence type="ECO:0000313" key="12">
    <source>
        <dbReference type="Proteomes" id="UP000664332"/>
    </source>
</evidence>